<reference evidence="1 2" key="1">
    <citation type="submission" date="2017-06" db="EMBL/GenBank/DDBJ databases">
        <title>Genome sequencing of cyanobaciteial culture collection at National Institute for Environmental Studies (NIES).</title>
        <authorList>
            <person name="Hirose Y."/>
            <person name="Shimura Y."/>
            <person name="Fujisawa T."/>
            <person name="Nakamura Y."/>
            <person name="Kawachi M."/>
        </authorList>
    </citation>
    <scope>NUCLEOTIDE SEQUENCE [LARGE SCALE GENOMIC DNA]</scope>
    <source>
        <strain evidence="1 2">NIES-37</strain>
    </source>
</reference>
<dbReference type="Proteomes" id="UP000218785">
    <property type="component" value="Chromosome"/>
</dbReference>
<dbReference type="Gene3D" id="3.60.40.10">
    <property type="entry name" value="PPM-type phosphatase domain"/>
    <property type="match status" value="1"/>
</dbReference>
<sequence>MNQNASFTVVESLSRSKYGDPSLGDDRLVVTKDFVAVLDGATDASGASYDGLSPGRFVAEIGAQALENLAAEASAIEAIEQLTQAVKEALARVQSETVPIFAPCFAIILFSNARRELWRVGDCQYLLDGKGNNPFSKVDEVTTKLRSLIVHSYLAQGKTIDELLQNDPSQNFLVSIYRLQASLCNSPTEPFGYGVMNGDKVPEKYIEVIQIPEQIKSVVLASDGYPDLRTTLTESEAILSEMIAKDPLFYDIYLGHRGLAPGRESFDDRTYVRLELGNGA</sequence>
<dbReference type="EMBL" id="AP018248">
    <property type="protein sequence ID" value="BAZ00405.1"/>
    <property type="molecule type" value="Genomic_DNA"/>
</dbReference>
<evidence type="ECO:0000313" key="2">
    <source>
        <dbReference type="Proteomes" id="UP000218785"/>
    </source>
</evidence>
<evidence type="ECO:0000313" key="1">
    <source>
        <dbReference type="EMBL" id="BAZ00405.1"/>
    </source>
</evidence>
<name>A0A1Z4N3Z4_9CYAN</name>
<dbReference type="InterPro" id="IPR036457">
    <property type="entry name" value="PPM-type-like_dom_sf"/>
</dbReference>
<proteinExistence type="predicted"/>
<keyword evidence="2" id="KW-1185">Reference proteome</keyword>
<accession>A0A1Z4N3Z4</accession>
<dbReference type="AlphaFoldDB" id="A0A1Z4N3Z4"/>
<gene>
    <name evidence="1" type="ORF">NIES37_43960</name>
</gene>
<protein>
    <submittedName>
        <fullName evidence="1">Uncharacterized protein</fullName>
    </submittedName>
</protein>
<dbReference type="KEGG" id="ttq:NIES37_43960"/>
<organism evidence="1 2">
    <name type="scientific">Tolypothrix tenuis PCC 7101</name>
    <dbReference type="NCBI Taxonomy" id="231146"/>
    <lineage>
        <taxon>Bacteria</taxon>
        <taxon>Bacillati</taxon>
        <taxon>Cyanobacteriota</taxon>
        <taxon>Cyanophyceae</taxon>
        <taxon>Nostocales</taxon>
        <taxon>Tolypothrichaceae</taxon>
        <taxon>Tolypothrix</taxon>
    </lineage>
</organism>
<dbReference type="RefSeq" id="WP_096579253.1">
    <property type="nucleotide sequence ID" value="NZ_CAWNJS010000001.1"/>
</dbReference>